<proteinExistence type="predicted"/>
<name>A0A1E5W3U3_9POAL</name>
<dbReference type="Proteomes" id="UP000095767">
    <property type="component" value="Unassembled WGS sequence"/>
</dbReference>
<gene>
    <name evidence="1" type="ORF">BAE44_0006927</name>
</gene>
<dbReference type="EMBL" id="LWDX02022160">
    <property type="protein sequence ID" value="OEL32054.1"/>
    <property type="molecule type" value="Genomic_DNA"/>
</dbReference>
<sequence>MAHSNHYRQDLFVAVAVATVAAFLAVGEASCVGFDLHHRSSPVVRRWAEARGHPPSPRCGRLKACRSTAPPCLAMTTPSSPAAASPAPMASSP</sequence>
<organism evidence="1 2">
    <name type="scientific">Dichanthelium oligosanthes</name>
    <dbReference type="NCBI Taxonomy" id="888268"/>
    <lineage>
        <taxon>Eukaryota</taxon>
        <taxon>Viridiplantae</taxon>
        <taxon>Streptophyta</taxon>
        <taxon>Embryophyta</taxon>
        <taxon>Tracheophyta</taxon>
        <taxon>Spermatophyta</taxon>
        <taxon>Magnoliopsida</taxon>
        <taxon>Liliopsida</taxon>
        <taxon>Poales</taxon>
        <taxon>Poaceae</taxon>
        <taxon>PACMAD clade</taxon>
        <taxon>Panicoideae</taxon>
        <taxon>Panicodae</taxon>
        <taxon>Paniceae</taxon>
        <taxon>Dichantheliinae</taxon>
        <taxon>Dichanthelium</taxon>
    </lineage>
</organism>
<accession>A0A1E5W3U3</accession>
<dbReference type="STRING" id="888268.A0A1E5W3U3"/>
<comment type="caution">
    <text evidence="1">The sequence shown here is derived from an EMBL/GenBank/DDBJ whole genome shotgun (WGS) entry which is preliminary data.</text>
</comment>
<protein>
    <submittedName>
        <fullName evidence="1">Uncharacterized protein</fullName>
    </submittedName>
</protein>
<evidence type="ECO:0000313" key="2">
    <source>
        <dbReference type="Proteomes" id="UP000095767"/>
    </source>
</evidence>
<evidence type="ECO:0000313" key="1">
    <source>
        <dbReference type="EMBL" id="OEL32054.1"/>
    </source>
</evidence>
<dbReference type="AlphaFoldDB" id="A0A1E5W3U3"/>
<reference evidence="1 2" key="1">
    <citation type="submission" date="2016-09" db="EMBL/GenBank/DDBJ databases">
        <title>The draft genome of Dichanthelium oligosanthes: A C3 panicoid grass species.</title>
        <authorList>
            <person name="Studer A.J."/>
            <person name="Schnable J.C."/>
            <person name="Brutnell T.P."/>
        </authorList>
    </citation>
    <scope>NUCLEOTIDE SEQUENCE [LARGE SCALE GENOMIC DNA]</scope>
    <source>
        <strain evidence="2">cv. Kellogg 1175</strain>
        <tissue evidence="1">Leaf</tissue>
    </source>
</reference>
<keyword evidence="2" id="KW-1185">Reference proteome</keyword>